<accession>A0A0A9FEW3</accession>
<reference evidence="1" key="2">
    <citation type="journal article" date="2015" name="Data Brief">
        <title>Shoot transcriptome of the giant reed, Arundo donax.</title>
        <authorList>
            <person name="Barrero R.A."/>
            <person name="Guerrero F.D."/>
            <person name="Moolhuijzen P."/>
            <person name="Goolsby J.A."/>
            <person name="Tidwell J."/>
            <person name="Bellgard S.E."/>
            <person name="Bellgard M.I."/>
        </authorList>
    </citation>
    <scope>NUCLEOTIDE SEQUENCE</scope>
    <source>
        <tissue evidence="1">Shoot tissue taken approximately 20 cm above the soil surface</tissue>
    </source>
</reference>
<reference evidence="1" key="1">
    <citation type="submission" date="2014-09" db="EMBL/GenBank/DDBJ databases">
        <authorList>
            <person name="Magalhaes I.L.F."/>
            <person name="Oliveira U."/>
            <person name="Santos F.R."/>
            <person name="Vidigal T.H.D.A."/>
            <person name="Brescovit A.D."/>
            <person name="Santos A.J."/>
        </authorList>
    </citation>
    <scope>NUCLEOTIDE SEQUENCE</scope>
    <source>
        <tissue evidence="1">Shoot tissue taken approximately 20 cm above the soil surface</tissue>
    </source>
</reference>
<evidence type="ECO:0000313" key="1">
    <source>
        <dbReference type="EMBL" id="JAE09774.1"/>
    </source>
</evidence>
<protein>
    <submittedName>
        <fullName evidence="1">Uncharacterized protein</fullName>
    </submittedName>
</protein>
<name>A0A0A9FEW3_ARUDO</name>
<proteinExistence type="predicted"/>
<sequence>MCCRGEKSCVCSC</sequence>
<dbReference type="EMBL" id="GBRH01188122">
    <property type="protein sequence ID" value="JAE09774.1"/>
    <property type="molecule type" value="Transcribed_RNA"/>
</dbReference>
<organism evidence="1">
    <name type="scientific">Arundo donax</name>
    <name type="common">Giant reed</name>
    <name type="synonym">Donax arundinaceus</name>
    <dbReference type="NCBI Taxonomy" id="35708"/>
    <lineage>
        <taxon>Eukaryota</taxon>
        <taxon>Viridiplantae</taxon>
        <taxon>Streptophyta</taxon>
        <taxon>Embryophyta</taxon>
        <taxon>Tracheophyta</taxon>
        <taxon>Spermatophyta</taxon>
        <taxon>Magnoliopsida</taxon>
        <taxon>Liliopsida</taxon>
        <taxon>Poales</taxon>
        <taxon>Poaceae</taxon>
        <taxon>PACMAD clade</taxon>
        <taxon>Arundinoideae</taxon>
        <taxon>Arundineae</taxon>
        <taxon>Arundo</taxon>
    </lineage>
</organism>